<organism evidence="6 7">
    <name type="scientific">Tistrella bauzanensis</name>
    <dbReference type="NCBI Taxonomy" id="657419"/>
    <lineage>
        <taxon>Bacteria</taxon>
        <taxon>Pseudomonadati</taxon>
        <taxon>Pseudomonadota</taxon>
        <taxon>Alphaproteobacteria</taxon>
        <taxon>Geminicoccales</taxon>
        <taxon>Geminicoccaceae</taxon>
        <taxon>Tistrella</taxon>
    </lineage>
</organism>
<evidence type="ECO:0000256" key="4">
    <source>
        <dbReference type="ARBA" id="ARBA00023163"/>
    </source>
</evidence>
<keyword evidence="3" id="KW-0238">DNA-binding</keyword>
<dbReference type="InterPro" id="IPR036388">
    <property type="entry name" value="WH-like_DNA-bd_sf"/>
</dbReference>
<gene>
    <name evidence="6" type="ORF">GCM10011505_20670</name>
</gene>
<keyword evidence="4" id="KW-0804">Transcription</keyword>
<evidence type="ECO:0000313" key="6">
    <source>
        <dbReference type="EMBL" id="GGB38979.1"/>
    </source>
</evidence>
<dbReference type="PROSITE" id="PS50931">
    <property type="entry name" value="HTH_LYSR"/>
    <property type="match status" value="1"/>
</dbReference>
<dbReference type="PANTHER" id="PTHR30126:SF77">
    <property type="entry name" value="TRANSCRIPTIONAL REGULATORY PROTEIN"/>
    <property type="match status" value="1"/>
</dbReference>
<proteinExistence type="inferred from homology"/>
<dbReference type="PANTHER" id="PTHR30126">
    <property type="entry name" value="HTH-TYPE TRANSCRIPTIONAL REGULATOR"/>
    <property type="match status" value="1"/>
</dbReference>
<dbReference type="CDD" id="cd05466">
    <property type="entry name" value="PBP2_LTTR_substrate"/>
    <property type="match status" value="1"/>
</dbReference>
<dbReference type="InterPro" id="IPR005119">
    <property type="entry name" value="LysR_subst-bd"/>
</dbReference>
<sequence>MRRGAGTLHSAVMVDFRSLESFVWIARLGSFRAAADKLNAAQPSISARIAKLELELGVQLFDRSARNVALTPKGRVLLDYAERLLGLRASMLSAVADISVLGGTVRMGAAETIVHTWLPKLIERIHKRFPGVTLELEVDTSLNLRDGLVNRGLDIAFLLGPVSQPTIQNRPLCSYPLAWVTSPRLGLPQSAAVSIETLSTWPIITYPRLSRPYIAIQELMNGLPGRRPRIYGSSSLATIVRMTLDGIGISAIPPRIVRDELASGALHVVKTDAVAMLPGMDFTVSYQAQADTPLARAIAEAAIEIAAGDADR</sequence>
<protein>
    <submittedName>
        <fullName evidence="6">LysR family transcriptional regulator</fullName>
    </submittedName>
</protein>
<dbReference type="RefSeq" id="WP_229707987.1">
    <property type="nucleotide sequence ID" value="NZ_BMDZ01000020.1"/>
</dbReference>
<comment type="caution">
    <text evidence="6">The sequence shown here is derived from an EMBL/GenBank/DDBJ whole genome shotgun (WGS) entry which is preliminary data.</text>
</comment>
<dbReference type="SUPFAM" id="SSF53850">
    <property type="entry name" value="Periplasmic binding protein-like II"/>
    <property type="match status" value="1"/>
</dbReference>
<dbReference type="SUPFAM" id="SSF46785">
    <property type="entry name" value="Winged helix' DNA-binding domain"/>
    <property type="match status" value="1"/>
</dbReference>
<evidence type="ECO:0000313" key="7">
    <source>
        <dbReference type="Proteomes" id="UP000603352"/>
    </source>
</evidence>
<evidence type="ECO:0000256" key="3">
    <source>
        <dbReference type="ARBA" id="ARBA00023125"/>
    </source>
</evidence>
<name>A0ABQ1IGD1_9PROT</name>
<evidence type="ECO:0000259" key="5">
    <source>
        <dbReference type="PROSITE" id="PS50931"/>
    </source>
</evidence>
<dbReference type="Gene3D" id="3.40.190.290">
    <property type="match status" value="1"/>
</dbReference>
<dbReference type="PRINTS" id="PR00039">
    <property type="entry name" value="HTHLYSR"/>
</dbReference>
<dbReference type="Pfam" id="PF03466">
    <property type="entry name" value="LysR_substrate"/>
    <property type="match status" value="1"/>
</dbReference>
<accession>A0ABQ1IGD1</accession>
<evidence type="ECO:0000256" key="2">
    <source>
        <dbReference type="ARBA" id="ARBA00023015"/>
    </source>
</evidence>
<dbReference type="InterPro" id="IPR036390">
    <property type="entry name" value="WH_DNA-bd_sf"/>
</dbReference>
<keyword evidence="7" id="KW-1185">Reference proteome</keyword>
<reference evidence="7" key="1">
    <citation type="journal article" date="2019" name="Int. J. Syst. Evol. Microbiol.">
        <title>The Global Catalogue of Microorganisms (GCM) 10K type strain sequencing project: providing services to taxonomists for standard genome sequencing and annotation.</title>
        <authorList>
            <consortium name="The Broad Institute Genomics Platform"/>
            <consortium name="The Broad Institute Genome Sequencing Center for Infectious Disease"/>
            <person name="Wu L."/>
            <person name="Ma J."/>
        </authorList>
    </citation>
    <scope>NUCLEOTIDE SEQUENCE [LARGE SCALE GENOMIC DNA]</scope>
    <source>
        <strain evidence="7">CGMCC 1.10188</strain>
    </source>
</reference>
<comment type="similarity">
    <text evidence="1">Belongs to the LysR transcriptional regulatory family.</text>
</comment>
<dbReference type="Gene3D" id="1.10.10.10">
    <property type="entry name" value="Winged helix-like DNA-binding domain superfamily/Winged helix DNA-binding domain"/>
    <property type="match status" value="1"/>
</dbReference>
<feature type="domain" description="HTH lysR-type" evidence="5">
    <location>
        <begin position="14"/>
        <end position="71"/>
    </location>
</feature>
<dbReference type="EMBL" id="BMDZ01000020">
    <property type="protein sequence ID" value="GGB38979.1"/>
    <property type="molecule type" value="Genomic_DNA"/>
</dbReference>
<dbReference type="Pfam" id="PF00126">
    <property type="entry name" value="HTH_1"/>
    <property type="match status" value="1"/>
</dbReference>
<dbReference type="InterPro" id="IPR000847">
    <property type="entry name" value="LysR_HTH_N"/>
</dbReference>
<dbReference type="Proteomes" id="UP000603352">
    <property type="component" value="Unassembled WGS sequence"/>
</dbReference>
<keyword evidence="2" id="KW-0805">Transcription regulation</keyword>
<evidence type="ECO:0000256" key="1">
    <source>
        <dbReference type="ARBA" id="ARBA00009437"/>
    </source>
</evidence>